<evidence type="ECO:0000313" key="2">
    <source>
        <dbReference type="EMBL" id="KAH6608847.1"/>
    </source>
</evidence>
<gene>
    <name evidence="2" type="ORF">Trco_002193</name>
</gene>
<protein>
    <submittedName>
        <fullName evidence="2">Uncharacterized protein</fullName>
    </submittedName>
</protein>
<evidence type="ECO:0000256" key="1">
    <source>
        <dbReference type="SAM" id="MobiDB-lite"/>
    </source>
</evidence>
<comment type="caution">
    <text evidence="2">The sequence shown here is derived from an EMBL/GenBank/DDBJ whole genome shotgun (WGS) entry which is preliminary data.</text>
</comment>
<organism evidence="2 3">
    <name type="scientific">Trichoderma cornu-damae</name>
    <dbReference type="NCBI Taxonomy" id="654480"/>
    <lineage>
        <taxon>Eukaryota</taxon>
        <taxon>Fungi</taxon>
        <taxon>Dikarya</taxon>
        <taxon>Ascomycota</taxon>
        <taxon>Pezizomycotina</taxon>
        <taxon>Sordariomycetes</taxon>
        <taxon>Hypocreomycetidae</taxon>
        <taxon>Hypocreales</taxon>
        <taxon>Hypocreaceae</taxon>
        <taxon>Trichoderma</taxon>
    </lineage>
</organism>
<sequence length="126" mass="13995">MPRPSGMGTPGAPQAHANMYNPPRPPEVYTLPDNINETLPATVRREFQHDDYGRVLFFSAAPLDRSCNGLSPLNAKGSEKIGMSCYKAFEKKICEPINSLTNLQSPHKHLMQSRYSFSTSVEILSV</sequence>
<dbReference type="Proteomes" id="UP000827724">
    <property type="component" value="Unassembled WGS sequence"/>
</dbReference>
<proteinExistence type="predicted"/>
<feature type="region of interest" description="Disordered" evidence="1">
    <location>
        <begin position="1"/>
        <end position="26"/>
    </location>
</feature>
<keyword evidence="3" id="KW-1185">Reference proteome</keyword>
<dbReference type="AlphaFoldDB" id="A0A9P8QUJ9"/>
<evidence type="ECO:0000313" key="3">
    <source>
        <dbReference type="Proteomes" id="UP000827724"/>
    </source>
</evidence>
<reference evidence="2" key="1">
    <citation type="submission" date="2021-08" db="EMBL/GenBank/DDBJ databases">
        <title>Chromosome-Level Trichoderma cornu-damae using Hi-C Data.</title>
        <authorList>
            <person name="Kim C.S."/>
        </authorList>
    </citation>
    <scope>NUCLEOTIDE SEQUENCE</scope>
    <source>
        <strain evidence="2">KA19-0412C</strain>
    </source>
</reference>
<name>A0A9P8QUJ9_9HYPO</name>
<accession>A0A9P8QUJ9</accession>
<dbReference type="OrthoDB" id="5221380at2759"/>
<dbReference type="EMBL" id="JAIWOZ010000002">
    <property type="protein sequence ID" value="KAH6608847.1"/>
    <property type="molecule type" value="Genomic_DNA"/>
</dbReference>